<feature type="active site" evidence="17">
    <location>
        <position position="388"/>
    </location>
</feature>
<feature type="active site" description="Proton donor" evidence="17">
    <location>
        <position position="265"/>
    </location>
</feature>
<comment type="cofactor">
    <cofactor evidence="1 17">
        <name>FAD</name>
        <dbReference type="ChEBI" id="CHEBI:57692"/>
    </cofactor>
</comment>
<evidence type="ECO:0000256" key="7">
    <source>
        <dbReference type="ARBA" id="ARBA00022618"/>
    </source>
</evidence>
<comment type="pathway">
    <text evidence="4 17">Cell wall biogenesis; peptidoglycan biosynthesis.</text>
</comment>
<evidence type="ECO:0000256" key="13">
    <source>
        <dbReference type="ARBA" id="ARBA00023002"/>
    </source>
</evidence>
<keyword evidence="9 17" id="KW-0274">FAD</keyword>
<reference evidence="19 20" key="1">
    <citation type="submission" date="2021-01" db="EMBL/GenBank/DDBJ databases">
        <title>Sequencing the genomes of 1000 actinobacteria strains.</title>
        <authorList>
            <person name="Klenk H.-P."/>
        </authorList>
    </citation>
    <scope>NUCLEOTIDE SEQUENCE [LARGE SCALE GENOMIC DNA]</scope>
    <source>
        <strain evidence="19 20">DSM 13057</strain>
    </source>
</reference>
<dbReference type="Gene3D" id="3.30.465.10">
    <property type="match status" value="1"/>
</dbReference>
<dbReference type="PANTHER" id="PTHR21071:SF4">
    <property type="entry name" value="UDP-N-ACETYLENOLPYRUVOYLGLUCOSAMINE REDUCTASE"/>
    <property type="match status" value="1"/>
</dbReference>
<keyword evidence="10 17" id="KW-0521">NADP</keyword>
<evidence type="ECO:0000256" key="14">
    <source>
        <dbReference type="ARBA" id="ARBA00023306"/>
    </source>
</evidence>
<keyword evidence="13 17" id="KW-0560">Oxidoreductase</keyword>
<comment type="caution">
    <text evidence="19">The sequence shown here is derived from an EMBL/GenBank/DDBJ whole genome shotgun (WGS) entry which is preliminary data.</text>
</comment>
<dbReference type="Gene3D" id="3.90.78.10">
    <property type="entry name" value="UDP-N-acetylenolpyruvoylglucosamine reductase, C-terminal domain"/>
    <property type="match status" value="1"/>
</dbReference>
<evidence type="ECO:0000256" key="1">
    <source>
        <dbReference type="ARBA" id="ARBA00001974"/>
    </source>
</evidence>
<keyword evidence="8 17" id="KW-0285">Flavoprotein</keyword>
<keyword evidence="11 17" id="KW-0133">Cell shape</keyword>
<evidence type="ECO:0000256" key="8">
    <source>
        <dbReference type="ARBA" id="ARBA00022630"/>
    </source>
</evidence>
<dbReference type="InterPro" id="IPR016167">
    <property type="entry name" value="FAD-bd_PCMH_sub1"/>
</dbReference>
<evidence type="ECO:0000256" key="16">
    <source>
        <dbReference type="ARBA" id="ARBA00048914"/>
    </source>
</evidence>
<name>A0ABS2L1S3_9MICO</name>
<keyword evidence="6 17" id="KW-0963">Cytoplasm</keyword>
<evidence type="ECO:0000256" key="6">
    <source>
        <dbReference type="ARBA" id="ARBA00022490"/>
    </source>
</evidence>
<keyword evidence="12 17" id="KW-0573">Peptidoglycan synthesis</keyword>
<dbReference type="SUPFAM" id="SSF56176">
    <property type="entry name" value="FAD-binding/transporter-associated domain-like"/>
    <property type="match status" value="1"/>
</dbReference>
<dbReference type="InterPro" id="IPR003170">
    <property type="entry name" value="MurB"/>
</dbReference>
<dbReference type="InterPro" id="IPR016166">
    <property type="entry name" value="FAD-bd_PCMH"/>
</dbReference>
<dbReference type="PANTHER" id="PTHR21071">
    <property type="entry name" value="UDP-N-ACETYLENOLPYRUVOYLGLUCOSAMINE REDUCTASE"/>
    <property type="match status" value="1"/>
</dbReference>
<comment type="similarity">
    <text evidence="5 17">Belongs to the MurB family.</text>
</comment>
<comment type="catalytic activity">
    <reaction evidence="16 17">
        <text>UDP-N-acetyl-alpha-D-muramate + NADP(+) = UDP-N-acetyl-3-O-(1-carboxyvinyl)-alpha-D-glucosamine + NADPH + H(+)</text>
        <dbReference type="Rhea" id="RHEA:12248"/>
        <dbReference type="ChEBI" id="CHEBI:15378"/>
        <dbReference type="ChEBI" id="CHEBI:57783"/>
        <dbReference type="ChEBI" id="CHEBI:58349"/>
        <dbReference type="ChEBI" id="CHEBI:68483"/>
        <dbReference type="ChEBI" id="CHEBI:70757"/>
        <dbReference type="EC" id="1.3.1.98"/>
    </reaction>
</comment>
<evidence type="ECO:0000259" key="18">
    <source>
        <dbReference type="PROSITE" id="PS51387"/>
    </source>
</evidence>
<evidence type="ECO:0000313" key="20">
    <source>
        <dbReference type="Proteomes" id="UP000776164"/>
    </source>
</evidence>
<sequence>MIEETTDTALAPLTTLRVGGVAARLVTASDRESLIEASLHAWHDGDEWMILGGGSNVVVSDDGFAGTVIRVASRGIIVTEAVPGDPPASVRLLVQAGEPWDDVVRYAVERGFSGIEALSGIPGSTGAAPIQNIGAYGQEIASSLTGVEFLDYDTEEVQWLGANELGFGYRTSVFKAGRRGVVLAVGLRLHVDAESSGSASASTATGAGPDSLGRPIEYGQLATALGVQPGDRVAVGLVRDAVLRLRASKGMILDASDPDSVSAGSFFTNPIVSEAFARTLPSDAPRWLVEPEAAPVVRALGEEPEPEVFSTHVTPPGGYPVKLSAAWLIEHAGIARGFAIPGSRAAISGKHTLALTNRGSATAAEIAELARFVQWRVQAEFGVNLSPEPVFVGFDAEQANDL</sequence>
<dbReference type="Pfam" id="PF02873">
    <property type="entry name" value="MurB_C"/>
    <property type="match status" value="1"/>
</dbReference>
<dbReference type="Pfam" id="PF01565">
    <property type="entry name" value="FAD_binding_4"/>
    <property type="match status" value="1"/>
</dbReference>
<dbReference type="InterPro" id="IPR011601">
    <property type="entry name" value="MurB_C"/>
</dbReference>
<evidence type="ECO:0000256" key="11">
    <source>
        <dbReference type="ARBA" id="ARBA00022960"/>
    </source>
</evidence>
<dbReference type="SUPFAM" id="SSF56194">
    <property type="entry name" value="Uridine diphospho-N-Acetylenolpyruvylglucosamine reductase, MurB, C-terminal domain"/>
    <property type="match status" value="1"/>
</dbReference>
<evidence type="ECO:0000256" key="10">
    <source>
        <dbReference type="ARBA" id="ARBA00022857"/>
    </source>
</evidence>
<evidence type="ECO:0000256" key="4">
    <source>
        <dbReference type="ARBA" id="ARBA00004752"/>
    </source>
</evidence>
<dbReference type="InterPro" id="IPR016169">
    <property type="entry name" value="FAD-bd_PCMH_sub2"/>
</dbReference>
<dbReference type="Gene3D" id="3.30.43.10">
    <property type="entry name" value="Uridine Diphospho-n-acetylenolpyruvylglucosamine Reductase, domain 2"/>
    <property type="match status" value="1"/>
</dbReference>
<dbReference type="HAMAP" id="MF_00037">
    <property type="entry name" value="MurB"/>
    <property type="match status" value="1"/>
</dbReference>
<keyword evidence="20" id="KW-1185">Reference proteome</keyword>
<dbReference type="RefSeq" id="WP_205106710.1">
    <property type="nucleotide sequence ID" value="NZ_BAAAHT010000017.1"/>
</dbReference>
<dbReference type="InterPro" id="IPR006094">
    <property type="entry name" value="Oxid_FAD_bind_N"/>
</dbReference>
<evidence type="ECO:0000256" key="15">
    <source>
        <dbReference type="ARBA" id="ARBA00023316"/>
    </source>
</evidence>
<evidence type="ECO:0000256" key="17">
    <source>
        <dbReference type="HAMAP-Rule" id="MF_00037"/>
    </source>
</evidence>
<comment type="function">
    <text evidence="2 17">Cell wall formation.</text>
</comment>
<organism evidence="19 20">
    <name type="scientific">Subtercola frigoramans</name>
    <dbReference type="NCBI Taxonomy" id="120298"/>
    <lineage>
        <taxon>Bacteria</taxon>
        <taxon>Bacillati</taxon>
        <taxon>Actinomycetota</taxon>
        <taxon>Actinomycetes</taxon>
        <taxon>Micrococcales</taxon>
        <taxon>Microbacteriaceae</taxon>
        <taxon>Subtercola</taxon>
    </lineage>
</organism>
<keyword evidence="15 17" id="KW-0961">Cell wall biogenesis/degradation</keyword>
<dbReference type="InterPro" id="IPR036318">
    <property type="entry name" value="FAD-bd_PCMH-like_sf"/>
</dbReference>
<evidence type="ECO:0000256" key="3">
    <source>
        <dbReference type="ARBA" id="ARBA00004496"/>
    </source>
</evidence>
<accession>A0ABS2L1S3</accession>
<feature type="active site" evidence="17">
    <location>
        <position position="170"/>
    </location>
</feature>
<keyword evidence="7 17" id="KW-0132">Cell division</keyword>
<dbReference type="EC" id="1.3.1.98" evidence="17"/>
<evidence type="ECO:0000256" key="2">
    <source>
        <dbReference type="ARBA" id="ARBA00003921"/>
    </source>
</evidence>
<evidence type="ECO:0000256" key="12">
    <source>
        <dbReference type="ARBA" id="ARBA00022984"/>
    </source>
</evidence>
<dbReference type="Proteomes" id="UP000776164">
    <property type="component" value="Unassembled WGS sequence"/>
</dbReference>
<gene>
    <name evidence="17" type="primary">murB</name>
    <name evidence="19" type="ORF">JOE66_000651</name>
</gene>
<feature type="domain" description="FAD-binding PCMH-type" evidence="18">
    <location>
        <begin position="18"/>
        <end position="192"/>
    </location>
</feature>
<dbReference type="NCBIfam" id="NF010478">
    <property type="entry name" value="PRK13903.1"/>
    <property type="match status" value="1"/>
</dbReference>
<evidence type="ECO:0000256" key="5">
    <source>
        <dbReference type="ARBA" id="ARBA00010485"/>
    </source>
</evidence>
<evidence type="ECO:0000313" key="19">
    <source>
        <dbReference type="EMBL" id="MBM7471017.1"/>
    </source>
</evidence>
<evidence type="ECO:0000256" key="9">
    <source>
        <dbReference type="ARBA" id="ARBA00022827"/>
    </source>
</evidence>
<dbReference type="PROSITE" id="PS51387">
    <property type="entry name" value="FAD_PCMH"/>
    <property type="match status" value="1"/>
</dbReference>
<dbReference type="GO" id="GO:0008762">
    <property type="term" value="F:UDP-N-acetylmuramate dehydrogenase activity"/>
    <property type="evidence" value="ECO:0007669"/>
    <property type="project" value="UniProtKB-EC"/>
</dbReference>
<comment type="subcellular location">
    <subcellularLocation>
        <location evidence="3 17">Cytoplasm</location>
    </subcellularLocation>
</comment>
<dbReference type="InterPro" id="IPR036635">
    <property type="entry name" value="MurB_C_sf"/>
</dbReference>
<dbReference type="EMBL" id="JAFBBU010000001">
    <property type="protein sequence ID" value="MBM7471017.1"/>
    <property type="molecule type" value="Genomic_DNA"/>
</dbReference>
<keyword evidence="14 17" id="KW-0131">Cell cycle</keyword>
<proteinExistence type="inferred from homology"/>
<protein>
    <recommendedName>
        <fullName evidence="17">UDP-N-acetylenolpyruvoylglucosamine reductase</fullName>
        <ecNumber evidence="17">1.3.1.98</ecNumber>
    </recommendedName>
    <alternativeName>
        <fullName evidence="17">UDP-N-acetylmuramate dehydrogenase</fullName>
    </alternativeName>
</protein>